<feature type="compositionally biased region" description="Basic and acidic residues" evidence="1">
    <location>
        <begin position="54"/>
        <end position="65"/>
    </location>
</feature>
<dbReference type="InterPro" id="IPR028002">
    <property type="entry name" value="Myb_DNA-bind_5"/>
</dbReference>
<dbReference type="PANTHER" id="PTHR23098">
    <property type="entry name" value="AGAP001331-PA-RELATED"/>
    <property type="match status" value="1"/>
</dbReference>
<name>A0ABN9GYT6_9NEOB</name>
<proteinExistence type="predicted"/>
<protein>
    <recommendedName>
        <fullName evidence="2">Myb/SANT-like DNA-binding domain-containing protein</fullName>
    </recommendedName>
</protein>
<feature type="compositionally biased region" description="Basic and acidic residues" evidence="1">
    <location>
        <begin position="367"/>
        <end position="378"/>
    </location>
</feature>
<comment type="caution">
    <text evidence="3">The sequence shown here is derived from an EMBL/GenBank/DDBJ whole genome shotgun (WGS) entry which is preliminary data.</text>
</comment>
<dbReference type="PANTHER" id="PTHR23098:SF23">
    <property type="entry name" value="MYB-RELATED TRANSCRIPTION FACTOR, PARTNER OF PROFILIN-LIKE ISOFORM X2-RELATED"/>
    <property type="match status" value="1"/>
</dbReference>
<evidence type="ECO:0000313" key="4">
    <source>
        <dbReference type="Proteomes" id="UP001162483"/>
    </source>
</evidence>
<organism evidence="3 4">
    <name type="scientific">Staurois parvus</name>
    <dbReference type="NCBI Taxonomy" id="386267"/>
    <lineage>
        <taxon>Eukaryota</taxon>
        <taxon>Metazoa</taxon>
        <taxon>Chordata</taxon>
        <taxon>Craniata</taxon>
        <taxon>Vertebrata</taxon>
        <taxon>Euteleostomi</taxon>
        <taxon>Amphibia</taxon>
        <taxon>Batrachia</taxon>
        <taxon>Anura</taxon>
        <taxon>Neobatrachia</taxon>
        <taxon>Ranoidea</taxon>
        <taxon>Ranidae</taxon>
        <taxon>Staurois</taxon>
    </lineage>
</organism>
<gene>
    <name evidence="3" type="ORF">SPARVUS_LOCUS15097924</name>
</gene>
<dbReference type="EMBL" id="CATNWA010019720">
    <property type="protein sequence ID" value="CAI9614636.1"/>
    <property type="molecule type" value="Genomic_DNA"/>
</dbReference>
<feature type="domain" description="Myb/SANT-like DNA-binding" evidence="2">
    <location>
        <begin position="160"/>
        <end position="236"/>
    </location>
</feature>
<feature type="region of interest" description="Disordered" evidence="1">
    <location>
        <begin position="339"/>
        <end position="417"/>
    </location>
</feature>
<accession>A0ABN9GYT6</accession>
<dbReference type="Pfam" id="PF13873">
    <property type="entry name" value="Myb_DNA-bind_5"/>
    <property type="match status" value="1"/>
</dbReference>
<reference evidence="3" key="1">
    <citation type="submission" date="2023-05" db="EMBL/GenBank/DDBJ databases">
        <authorList>
            <person name="Stuckert A."/>
        </authorList>
    </citation>
    <scope>NUCLEOTIDE SEQUENCE</scope>
</reference>
<feature type="region of interest" description="Disordered" evidence="1">
    <location>
        <begin position="42"/>
        <end position="75"/>
    </location>
</feature>
<sequence>MSLLDSTYLSSIKGAQAFISMDPNLLRFPEVVLERIQIKIEDDPSPSINTDGEDEKKEMKDEEWPNKTQQNGEVSYYTHVGSAVYRSRGSGKERRKDAVRAGHRFGCIGSLSEMERGGGHRRGGRKKRGGWHHLAFRDRQQFQRKLKKHNMTYMEEERQRGQRFSEEENEALVENVLIYYRELCGHSAVKGSATRKRRLWQEVVNKVNSVATTYRTIEVCKKRYGDCRRAVKLKMAALEQQALGRGDPHEQIRFNSWEDKLRQKISALMCGGGQQVLDTCEPTMLELAGLNPMEILGSALCHSWTPTVDTAASSIGSGGLGGDVLRRVKRPRHPWTCRLSANGRRWSRPQNHSERTELPEPPSEPKASAHMDSGEHVTDPQPAIHRPALPASPGGAEPEPEADDEGPQLRAAQAAGERWWRATVASYSTWRAWPRRCGS</sequence>
<evidence type="ECO:0000259" key="2">
    <source>
        <dbReference type="Pfam" id="PF13873"/>
    </source>
</evidence>
<evidence type="ECO:0000256" key="1">
    <source>
        <dbReference type="SAM" id="MobiDB-lite"/>
    </source>
</evidence>
<keyword evidence="4" id="KW-1185">Reference proteome</keyword>
<dbReference type="Proteomes" id="UP001162483">
    <property type="component" value="Unassembled WGS sequence"/>
</dbReference>
<evidence type="ECO:0000313" key="3">
    <source>
        <dbReference type="EMBL" id="CAI9614636.1"/>
    </source>
</evidence>
<feature type="compositionally biased region" description="Low complexity" evidence="1">
    <location>
        <begin position="387"/>
        <end position="397"/>
    </location>
</feature>